<organism evidence="1 2">
    <name type="scientific">Mycena rosella</name>
    <name type="common">Pink bonnet</name>
    <name type="synonym">Agaricus rosellus</name>
    <dbReference type="NCBI Taxonomy" id="1033263"/>
    <lineage>
        <taxon>Eukaryota</taxon>
        <taxon>Fungi</taxon>
        <taxon>Dikarya</taxon>
        <taxon>Basidiomycota</taxon>
        <taxon>Agaricomycotina</taxon>
        <taxon>Agaricomycetes</taxon>
        <taxon>Agaricomycetidae</taxon>
        <taxon>Agaricales</taxon>
        <taxon>Marasmiineae</taxon>
        <taxon>Mycenaceae</taxon>
        <taxon>Mycena</taxon>
    </lineage>
</organism>
<sequence>MPLNIPGILVPFQLLFNPRILLPNLTVKDIRHLDFVALKKAGYRGAVFDKDNCLTLPNKDQLVPELRDAWDECRRTFGEGNVLIVSNSAGSSSDTAGIQAESVKRSLQAPVLFHSTPKPGYSCIHSIRRYFSSLHAPVRIEQLIIVGDRVFTDVVLANRLRDLERGSGLIHLCFRCVFERCGTVGRENNAGSRHRSIDNGPLAIWTTGVWKREATLMRWCEKKLVDIVQRRASRDEIELEGPSPFLKVLPPPPVQTRSWRFWRR</sequence>
<name>A0AAD7G4T4_MYCRO</name>
<dbReference type="InterPro" id="IPR027706">
    <property type="entry name" value="PGP_Pase"/>
</dbReference>
<dbReference type="GO" id="GO:0008962">
    <property type="term" value="F:phosphatidylglycerophosphatase activity"/>
    <property type="evidence" value="ECO:0007669"/>
    <property type="project" value="InterPro"/>
</dbReference>
<evidence type="ECO:0000313" key="1">
    <source>
        <dbReference type="EMBL" id="KAJ7655383.1"/>
    </source>
</evidence>
<dbReference type="InterPro" id="IPR023214">
    <property type="entry name" value="HAD_sf"/>
</dbReference>
<evidence type="ECO:0000313" key="2">
    <source>
        <dbReference type="Proteomes" id="UP001221757"/>
    </source>
</evidence>
<comment type="caution">
    <text evidence="1">The sequence shown here is derived from an EMBL/GenBank/DDBJ whole genome shotgun (WGS) entry which is preliminary data.</text>
</comment>
<dbReference type="InterPro" id="IPR010021">
    <property type="entry name" value="PGPP1/Gep4"/>
</dbReference>
<accession>A0AAD7G4T4</accession>
<dbReference type="Gene3D" id="3.40.50.1000">
    <property type="entry name" value="HAD superfamily/HAD-like"/>
    <property type="match status" value="1"/>
</dbReference>
<protein>
    <submittedName>
        <fullName evidence="1">Mitochondrial PGP phosphatase-domain-containing protein</fullName>
    </submittedName>
</protein>
<dbReference type="NCBIfam" id="TIGR01668">
    <property type="entry name" value="YqeG_hyp_ppase"/>
    <property type="match status" value="1"/>
</dbReference>
<reference evidence="1" key="1">
    <citation type="submission" date="2023-03" db="EMBL/GenBank/DDBJ databases">
        <title>Massive genome expansion in bonnet fungi (Mycena s.s.) driven by repeated elements and novel gene families across ecological guilds.</title>
        <authorList>
            <consortium name="Lawrence Berkeley National Laboratory"/>
            <person name="Harder C.B."/>
            <person name="Miyauchi S."/>
            <person name="Viragh M."/>
            <person name="Kuo A."/>
            <person name="Thoen E."/>
            <person name="Andreopoulos B."/>
            <person name="Lu D."/>
            <person name="Skrede I."/>
            <person name="Drula E."/>
            <person name="Henrissat B."/>
            <person name="Morin E."/>
            <person name="Kohler A."/>
            <person name="Barry K."/>
            <person name="LaButti K."/>
            <person name="Morin E."/>
            <person name="Salamov A."/>
            <person name="Lipzen A."/>
            <person name="Mereny Z."/>
            <person name="Hegedus B."/>
            <person name="Baldrian P."/>
            <person name="Stursova M."/>
            <person name="Weitz H."/>
            <person name="Taylor A."/>
            <person name="Grigoriev I.V."/>
            <person name="Nagy L.G."/>
            <person name="Martin F."/>
            <person name="Kauserud H."/>
        </authorList>
    </citation>
    <scope>NUCLEOTIDE SEQUENCE</scope>
    <source>
        <strain evidence="1">CBHHK067</strain>
    </source>
</reference>
<dbReference type="Proteomes" id="UP001221757">
    <property type="component" value="Unassembled WGS sequence"/>
</dbReference>
<dbReference type="Pfam" id="PF09419">
    <property type="entry name" value="PGP_phosphatase"/>
    <property type="match status" value="1"/>
</dbReference>
<dbReference type="AlphaFoldDB" id="A0AAD7G4T4"/>
<proteinExistence type="predicted"/>
<dbReference type="EMBL" id="JARKIE010000312">
    <property type="protein sequence ID" value="KAJ7655383.1"/>
    <property type="molecule type" value="Genomic_DNA"/>
</dbReference>
<gene>
    <name evidence="1" type="ORF">B0H17DRAFT_993241</name>
</gene>
<keyword evidence="2" id="KW-1185">Reference proteome</keyword>